<feature type="domain" description="Histidine kinase" evidence="9">
    <location>
        <begin position="437"/>
        <end position="545"/>
    </location>
</feature>
<evidence type="ECO:0000256" key="1">
    <source>
        <dbReference type="ARBA" id="ARBA00000085"/>
    </source>
</evidence>
<sequence length="556" mass="63751">MKRPSVHQKLFWFYSIPVLVLMFLMLICCGLSIYNLNRQVTQLDQAALQNYADQLETNLNAIEMNVQTFTTVDNDTIYMQYLTSEAERVFATTRVFRRMAVDVIEYPSMSAEFLCPLAHGAVLMVRGEGQSLMERQQVNHAIETICQDLDDYPTGTWQYYTDEAAQYLLYSYQMNDAYFGFLLDPVKLMTVPFAEDSSQYAETSLYLNNKRIAGVEAGPENCFSAKIGRTGFELRVRLVRTGLTNGIVWLSLLMMVIPLLLLAALFLLYRFARLQIVEPIDRISQIMHQAGQGDLNVRVDTSGMLQEFSTIGTTFNLTLEEISELQERQTQILREKQMSQLRNLQMQINPHFLGNCFNAVYNASLTGDFEQVLALTTYLNRYFRFMAQVENDFVLLEEELRFTDDFLSIQKLRFGDAFSYTISVPAFLRQARIPPSVIKSFAENAVKYARNMSREAKIDIRASMQNRKGETYLWLEVLDNGPGFSDEVLQVLQQKAQPFFDGRVHIGIANVRQRLELLYAGKAEVHLENRPDGGTHVSVILPLNYGTEQPEKEETL</sequence>
<gene>
    <name evidence="11" type="ORF">GKD95_07805</name>
</gene>
<dbReference type="Gene3D" id="3.30.565.10">
    <property type="entry name" value="Histidine kinase-like ATPase, C-terminal domain"/>
    <property type="match status" value="1"/>
</dbReference>
<evidence type="ECO:0000259" key="10">
    <source>
        <dbReference type="PROSITE" id="PS50885"/>
    </source>
</evidence>
<dbReference type="SUPFAM" id="SSF55874">
    <property type="entry name" value="ATPase domain of HSP90 chaperone/DNA topoisomerase II/histidine kinase"/>
    <property type="match status" value="1"/>
</dbReference>
<evidence type="ECO:0000256" key="6">
    <source>
        <dbReference type="ARBA" id="ARBA00022777"/>
    </source>
</evidence>
<dbReference type="CDD" id="cd06225">
    <property type="entry name" value="HAMP"/>
    <property type="match status" value="1"/>
</dbReference>
<dbReference type="InterPro" id="IPR036890">
    <property type="entry name" value="HATPase_C_sf"/>
</dbReference>
<keyword evidence="8" id="KW-0472">Membrane</keyword>
<dbReference type="InterPro" id="IPR003660">
    <property type="entry name" value="HAMP_dom"/>
</dbReference>
<dbReference type="EMBL" id="WKQN01000006">
    <property type="protein sequence ID" value="MSC63239.1"/>
    <property type="molecule type" value="Genomic_DNA"/>
</dbReference>
<evidence type="ECO:0000256" key="3">
    <source>
        <dbReference type="ARBA" id="ARBA00012438"/>
    </source>
</evidence>
<keyword evidence="6" id="KW-0418">Kinase</keyword>
<evidence type="ECO:0000313" key="11">
    <source>
        <dbReference type="EMBL" id="MSC63239.1"/>
    </source>
</evidence>
<organism evidence="11 12">
    <name type="scientific">Faecalibacterium prausnitzii</name>
    <dbReference type="NCBI Taxonomy" id="853"/>
    <lineage>
        <taxon>Bacteria</taxon>
        <taxon>Bacillati</taxon>
        <taxon>Bacillota</taxon>
        <taxon>Clostridia</taxon>
        <taxon>Eubacteriales</taxon>
        <taxon>Oscillospiraceae</taxon>
        <taxon>Faecalibacterium</taxon>
    </lineage>
</organism>
<evidence type="ECO:0000256" key="2">
    <source>
        <dbReference type="ARBA" id="ARBA00004370"/>
    </source>
</evidence>
<feature type="transmembrane region" description="Helical" evidence="8">
    <location>
        <begin position="12"/>
        <end position="34"/>
    </location>
</feature>
<evidence type="ECO:0000313" key="12">
    <source>
        <dbReference type="Proteomes" id="UP000461506"/>
    </source>
</evidence>
<accession>A0A844DV62</accession>
<comment type="caution">
    <text evidence="11">The sequence shown here is derived from an EMBL/GenBank/DDBJ whole genome shotgun (WGS) entry which is preliminary data.</text>
</comment>
<evidence type="ECO:0000259" key="9">
    <source>
        <dbReference type="PROSITE" id="PS50109"/>
    </source>
</evidence>
<evidence type="ECO:0000256" key="8">
    <source>
        <dbReference type="SAM" id="Phobius"/>
    </source>
</evidence>
<keyword evidence="5" id="KW-0808">Transferase</keyword>
<comment type="subcellular location">
    <subcellularLocation>
        <location evidence="2">Membrane</location>
    </subcellularLocation>
</comment>
<keyword evidence="4" id="KW-0597">Phosphoprotein</keyword>
<dbReference type="PROSITE" id="PS50885">
    <property type="entry name" value="HAMP"/>
    <property type="match status" value="1"/>
</dbReference>
<dbReference type="PANTHER" id="PTHR34220">
    <property type="entry name" value="SENSOR HISTIDINE KINASE YPDA"/>
    <property type="match status" value="1"/>
</dbReference>
<dbReference type="Pfam" id="PF00672">
    <property type="entry name" value="HAMP"/>
    <property type="match status" value="1"/>
</dbReference>
<keyword evidence="8" id="KW-0812">Transmembrane</keyword>
<comment type="catalytic activity">
    <reaction evidence="1">
        <text>ATP + protein L-histidine = ADP + protein N-phospho-L-histidine.</text>
        <dbReference type="EC" id="2.7.13.3"/>
    </reaction>
</comment>
<dbReference type="AlphaFoldDB" id="A0A844DV62"/>
<dbReference type="Gene3D" id="6.10.340.10">
    <property type="match status" value="1"/>
</dbReference>
<dbReference type="Pfam" id="PF02518">
    <property type="entry name" value="HATPase_c"/>
    <property type="match status" value="1"/>
</dbReference>
<dbReference type="GO" id="GO:0000155">
    <property type="term" value="F:phosphorelay sensor kinase activity"/>
    <property type="evidence" value="ECO:0007669"/>
    <property type="project" value="InterPro"/>
</dbReference>
<dbReference type="Pfam" id="PF06580">
    <property type="entry name" value="His_kinase"/>
    <property type="match status" value="1"/>
</dbReference>
<evidence type="ECO:0000256" key="4">
    <source>
        <dbReference type="ARBA" id="ARBA00022553"/>
    </source>
</evidence>
<dbReference type="GO" id="GO:0016020">
    <property type="term" value="C:membrane"/>
    <property type="evidence" value="ECO:0007669"/>
    <property type="project" value="UniProtKB-SubCell"/>
</dbReference>
<dbReference type="EC" id="2.7.13.3" evidence="3"/>
<reference evidence="11 12" key="1">
    <citation type="journal article" date="2019" name="Nat. Med.">
        <title>A library of human gut bacterial isolates paired with longitudinal multiomics data enables mechanistic microbiome research.</title>
        <authorList>
            <person name="Poyet M."/>
            <person name="Groussin M."/>
            <person name="Gibbons S.M."/>
            <person name="Avila-Pacheco J."/>
            <person name="Jiang X."/>
            <person name="Kearney S.M."/>
            <person name="Perrotta A.R."/>
            <person name="Berdy B."/>
            <person name="Zhao S."/>
            <person name="Lieberman T.D."/>
            <person name="Swanson P.K."/>
            <person name="Smith M."/>
            <person name="Roesemann S."/>
            <person name="Alexander J.E."/>
            <person name="Rich S.A."/>
            <person name="Livny J."/>
            <person name="Vlamakis H."/>
            <person name="Clish C."/>
            <person name="Bullock K."/>
            <person name="Deik A."/>
            <person name="Scott J."/>
            <person name="Pierce K.A."/>
            <person name="Xavier R.J."/>
            <person name="Alm E.J."/>
        </authorList>
    </citation>
    <scope>NUCLEOTIDE SEQUENCE [LARGE SCALE GENOMIC DNA]</scope>
    <source>
        <strain evidence="11 12">BIOML-A1</strain>
    </source>
</reference>
<evidence type="ECO:0000256" key="5">
    <source>
        <dbReference type="ARBA" id="ARBA00022679"/>
    </source>
</evidence>
<feature type="domain" description="HAMP" evidence="10">
    <location>
        <begin position="274"/>
        <end position="327"/>
    </location>
</feature>
<dbReference type="PROSITE" id="PS50109">
    <property type="entry name" value="HIS_KIN"/>
    <property type="match status" value="1"/>
</dbReference>
<feature type="transmembrane region" description="Helical" evidence="8">
    <location>
        <begin position="247"/>
        <end position="269"/>
    </location>
</feature>
<dbReference type="InterPro" id="IPR003594">
    <property type="entry name" value="HATPase_dom"/>
</dbReference>
<dbReference type="SMART" id="SM00304">
    <property type="entry name" value="HAMP"/>
    <property type="match status" value="1"/>
</dbReference>
<dbReference type="InterPro" id="IPR005467">
    <property type="entry name" value="His_kinase_dom"/>
</dbReference>
<dbReference type="InterPro" id="IPR010559">
    <property type="entry name" value="Sig_transdc_His_kin_internal"/>
</dbReference>
<protein>
    <recommendedName>
        <fullName evidence="3">histidine kinase</fullName>
        <ecNumber evidence="3">2.7.13.3</ecNumber>
    </recommendedName>
</protein>
<evidence type="ECO:0000256" key="7">
    <source>
        <dbReference type="ARBA" id="ARBA00023012"/>
    </source>
</evidence>
<keyword evidence="7" id="KW-0902">Two-component regulatory system</keyword>
<dbReference type="PANTHER" id="PTHR34220:SF7">
    <property type="entry name" value="SENSOR HISTIDINE KINASE YPDA"/>
    <property type="match status" value="1"/>
</dbReference>
<name>A0A844DV62_9FIRM</name>
<keyword evidence="8" id="KW-1133">Transmembrane helix</keyword>
<dbReference type="InterPro" id="IPR050640">
    <property type="entry name" value="Bact_2-comp_sensor_kinase"/>
</dbReference>
<proteinExistence type="predicted"/>
<dbReference type="Proteomes" id="UP000461506">
    <property type="component" value="Unassembled WGS sequence"/>
</dbReference>